<proteinExistence type="inferred from homology"/>
<dbReference type="PANTHER" id="PTHR30489">
    <property type="entry name" value="LIPOPROTEIN-RELEASING SYSTEM TRANSMEMBRANE PROTEIN LOLE"/>
    <property type="match status" value="1"/>
</dbReference>
<dbReference type="AlphaFoldDB" id="A0A7R8WNL8"/>
<dbReference type="Pfam" id="PF02687">
    <property type="entry name" value="FtsX"/>
    <property type="match status" value="1"/>
</dbReference>
<dbReference type="InterPro" id="IPR003838">
    <property type="entry name" value="ABC3_permease_C"/>
</dbReference>
<evidence type="ECO:0000256" key="4">
    <source>
        <dbReference type="ARBA" id="ARBA00022519"/>
    </source>
</evidence>
<gene>
    <name evidence="11" type="ORF">CTOB1V02_LOCUS12093</name>
</gene>
<dbReference type="InterPro" id="IPR003439">
    <property type="entry name" value="ABC_transporter-like_ATP-bd"/>
</dbReference>
<dbReference type="InterPro" id="IPR017911">
    <property type="entry name" value="MacB-like_ATP-bd"/>
</dbReference>
<keyword evidence="9" id="KW-0472">Membrane</keyword>
<evidence type="ECO:0000256" key="9">
    <source>
        <dbReference type="ARBA" id="ARBA00023136"/>
    </source>
</evidence>
<evidence type="ECO:0000256" key="3">
    <source>
        <dbReference type="ARBA" id="ARBA00022475"/>
    </source>
</evidence>
<dbReference type="InterPro" id="IPR027417">
    <property type="entry name" value="P-loop_NTPase"/>
</dbReference>
<dbReference type="InterPro" id="IPR017871">
    <property type="entry name" value="ABC_transporter-like_CS"/>
</dbReference>
<keyword evidence="8" id="KW-1133">Transmembrane helix</keyword>
<name>A0A7R8WNL8_9CRUS</name>
<evidence type="ECO:0000313" key="11">
    <source>
        <dbReference type="EMBL" id="CAD7234277.1"/>
    </source>
</evidence>
<evidence type="ECO:0000256" key="1">
    <source>
        <dbReference type="ARBA" id="ARBA00004429"/>
    </source>
</evidence>
<reference evidence="11" key="1">
    <citation type="submission" date="2020-11" db="EMBL/GenBank/DDBJ databases">
        <authorList>
            <person name="Tran Van P."/>
        </authorList>
    </citation>
    <scope>NUCLEOTIDE SEQUENCE</scope>
</reference>
<evidence type="ECO:0000256" key="5">
    <source>
        <dbReference type="ARBA" id="ARBA00022692"/>
    </source>
</evidence>
<dbReference type="GO" id="GO:0098797">
    <property type="term" value="C:plasma membrane protein complex"/>
    <property type="evidence" value="ECO:0007669"/>
    <property type="project" value="TreeGrafter"/>
</dbReference>
<evidence type="ECO:0000256" key="10">
    <source>
        <dbReference type="ARBA" id="ARBA00038388"/>
    </source>
</evidence>
<keyword evidence="6" id="KW-0547">Nucleotide-binding</keyword>
<dbReference type="FunFam" id="3.40.50.300:FF:000032">
    <property type="entry name" value="Export ABC transporter ATP-binding protein"/>
    <property type="match status" value="1"/>
</dbReference>
<dbReference type="SUPFAM" id="SSF52540">
    <property type="entry name" value="P-loop containing nucleoside triphosphate hydrolases"/>
    <property type="match status" value="1"/>
</dbReference>
<dbReference type="InterPro" id="IPR003593">
    <property type="entry name" value="AAA+_ATPase"/>
</dbReference>
<dbReference type="PROSITE" id="PS00211">
    <property type="entry name" value="ABC_TRANSPORTER_1"/>
    <property type="match status" value="1"/>
</dbReference>
<dbReference type="EMBL" id="OB668217">
    <property type="protein sequence ID" value="CAD7234277.1"/>
    <property type="molecule type" value="Genomic_DNA"/>
</dbReference>
<accession>A0A7R8WNL8</accession>
<dbReference type="GO" id="GO:0022857">
    <property type="term" value="F:transmembrane transporter activity"/>
    <property type="evidence" value="ECO:0007669"/>
    <property type="project" value="UniProtKB-ARBA"/>
</dbReference>
<dbReference type="GO" id="GO:0005524">
    <property type="term" value="F:ATP binding"/>
    <property type="evidence" value="ECO:0007669"/>
    <property type="project" value="UniProtKB-KW"/>
</dbReference>
<dbReference type="GO" id="GO:0042953">
    <property type="term" value="P:lipoprotein transport"/>
    <property type="evidence" value="ECO:0007669"/>
    <property type="project" value="InterPro"/>
</dbReference>
<evidence type="ECO:0000256" key="2">
    <source>
        <dbReference type="ARBA" id="ARBA00022448"/>
    </source>
</evidence>
<evidence type="ECO:0000256" key="6">
    <source>
        <dbReference type="ARBA" id="ARBA00022741"/>
    </source>
</evidence>
<dbReference type="InterPro" id="IPR051447">
    <property type="entry name" value="Lipoprotein-release_system"/>
</dbReference>
<keyword evidence="2" id="KW-0813">Transport</keyword>
<dbReference type="SMART" id="SM00382">
    <property type="entry name" value="AAA"/>
    <property type="match status" value="1"/>
</dbReference>
<dbReference type="NCBIfam" id="TIGR02212">
    <property type="entry name" value="lolCE"/>
    <property type="match status" value="1"/>
</dbReference>
<keyword evidence="7" id="KW-0067">ATP-binding</keyword>
<dbReference type="Pfam" id="PF00005">
    <property type="entry name" value="ABC_tran"/>
    <property type="match status" value="1"/>
</dbReference>
<comment type="similarity">
    <text evidence="10">Belongs to the ABC transporter superfamily. Macrolide exporter (TC 3.A.1.122) family.</text>
</comment>
<evidence type="ECO:0000256" key="7">
    <source>
        <dbReference type="ARBA" id="ARBA00022840"/>
    </source>
</evidence>
<keyword evidence="5" id="KW-0812">Transmembrane</keyword>
<protein>
    <submittedName>
        <fullName evidence="11">Uncharacterized protein</fullName>
    </submittedName>
</protein>
<dbReference type="Pfam" id="PF12704">
    <property type="entry name" value="MacB_PCD"/>
    <property type="match status" value="1"/>
</dbReference>
<comment type="subcellular location">
    <subcellularLocation>
        <location evidence="1">Cell inner membrane</location>
        <topology evidence="1">Multi-pass membrane protein</topology>
    </subcellularLocation>
</comment>
<organism evidence="11">
    <name type="scientific">Cyprideis torosa</name>
    <dbReference type="NCBI Taxonomy" id="163714"/>
    <lineage>
        <taxon>Eukaryota</taxon>
        <taxon>Metazoa</taxon>
        <taxon>Ecdysozoa</taxon>
        <taxon>Arthropoda</taxon>
        <taxon>Crustacea</taxon>
        <taxon>Oligostraca</taxon>
        <taxon>Ostracoda</taxon>
        <taxon>Podocopa</taxon>
        <taxon>Podocopida</taxon>
        <taxon>Cytherocopina</taxon>
        <taxon>Cytheroidea</taxon>
        <taxon>Cytherideidae</taxon>
        <taxon>Cyprideis</taxon>
    </lineage>
</organism>
<dbReference type="PROSITE" id="PS50893">
    <property type="entry name" value="ABC_TRANSPORTER_2"/>
    <property type="match status" value="1"/>
</dbReference>
<dbReference type="GO" id="GO:0016887">
    <property type="term" value="F:ATP hydrolysis activity"/>
    <property type="evidence" value="ECO:0007669"/>
    <property type="project" value="InterPro"/>
</dbReference>
<dbReference type="Gene3D" id="3.40.50.300">
    <property type="entry name" value="P-loop containing nucleotide triphosphate hydrolases"/>
    <property type="match status" value="1"/>
</dbReference>
<sequence>MAWRYLRARKAEGFVSVIAGFSFLGIMLGVATLIIVMSVMNGFREELVNRILGLNGHLNVYSQSGPLQNYMSLVDRLEKVKGVESVRPMIEGQVLISVNGAANGAMVRAMDREDFATKPLISNSIVQGQLTNFKDQQVAIGSELSQRLGLKIGDSMTLLAPKGKASPFGTIPRSRTYTIGLIFDVGMFEYNSGFIFMDLKSAQQFFRLPNAVNSIEVMAESAEGADKIKEDLLQAIDGAAGIYDWRESNSSFLNALAVERNVMFLILTLIILVAAFNIISSMIMLVKDKGKDIAILRTMGATQSNMLKIFTLTGSIIGLSGTVVGALLGIAFALNIESIRQFLQGLTGTDLFAGEIYFLSKLPAVVDWQEITIIVGMAFFLSILATIYPAWRASRLDPGGQTLSVLHNINVEVKAGEIVALVGPSGSGKSTFLQTVGLLDKPTSGQITIGGQPIDNSDDKARTLMRRQYIGFVYQFHYLLPEFTALENVVIPQMISGVKRRDAEEKAKALLTSLKMEHRLEHRPARLSGGEQQRVAMARALANNPKLLLADEPTGNLDPETSEIVFEHLIHLVRETGVGAIIATHNMQIAERMDRILELKNGLGSNQLQRHLLLE</sequence>
<dbReference type="InterPro" id="IPR025857">
    <property type="entry name" value="MacB_PCD"/>
</dbReference>
<dbReference type="PANTHER" id="PTHR30489:SF0">
    <property type="entry name" value="LIPOPROTEIN-RELEASING SYSTEM TRANSMEMBRANE PROTEIN LOLE"/>
    <property type="match status" value="1"/>
</dbReference>
<dbReference type="OrthoDB" id="5572156at2759"/>
<evidence type="ECO:0000256" key="8">
    <source>
        <dbReference type="ARBA" id="ARBA00022989"/>
    </source>
</evidence>
<keyword evidence="3" id="KW-1003">Cell membrane</keyword>
<keyword evidence="4" id="KW-0997">Cell inner membrane</keyword>
<dbReference type="GO" id="GO:0044874">
    <property type="term" value="P:lipoprotein localization to outer membrane"/>
    <property type="evidence" value="ECO:0007669"/>
    <property type="project" value="TreeGrafter"/>
</dbReference>
<dbReference type="InterPro" id="IPR011925">
    <property type="entry name" value="LolCE_TM"/>
</dbReference>
<dbReference type="CDD" id="cd03255">
    <property type="entry name" value="ABC_MJ0796_LolCDE_FtsE"/>
    <property type="match status" value="1"/>
</dbReference>